<comment type="caution">
    <text evidence="1">The sequence shown here is derived from an EMBL/GenBank/DDBJ whole genome shotgun (WGS) entry which is preliminary data.</text>
</comment>
<dbReference type="GO" id="GO:0019634">
    <property type="term" value="P:organic phosphonate metabolic process"/>
    <property type="evidence" value="ECO:0007669"/>
    <property type="project" value="InterPro"/>
</dbReference>
<sequence length="143" mass="15494">MMRQEAMGVLARANLEELRGALGAWPEPPDAESLRGPEAGLIMLRGRAGGGGAPFNLGEATVARATVRLSSGEVGFSCVLGRDLEKARLAALFDALWQREAEVVDMHLLTLVRERLAGQIERTAEETAATRVNFFTMIRGEDE</sequence>
<evidence type="ECO:0000313" key="1">
    <source>
        <dbReference type="EMBL" id="PTW62485.1"/>
    </source>
</evidence>
<reference evidence="1 2" key="1">
    <citation type="submission" date="2018-04" db="EMBL/GenBank/DDBJ databases">
        <title>Genomic Encyclopedia of Archaeal and Bacterial Type Strains, Phase II (KMG-II): from individual species to whole genera.</title>
        <authorList>
            <person name="Goeker M."/>
        </authorList>
    </citation>
    <scope>NUCLEOTIDE SEQUENCE [LARGE SCALE GENOMIC DNA]</scope>
    <source>
        <strain evidence="1 2">DSM 23382</strain>
    </source>
</reference>
<dbReference type="AlphaFoldDB" id="A0A2T5VFE1"/>
<accession>A0A2T5VFE1</accession>
<dbReference type="Pfam" id="PF06754">
    <property type="entry name" value="PhnG"/>
    <property type="match status" value="1"/>
</dbReference>
<dbReference type="EMBL" id="QAYG01000001">
    <property type="protein sequence ID" value="PTW62485.1"/>
    <property type="molecule type" value="Genomic_DNA"/>
</dbReference>
<keyword evidence="2" id="KW-1185">Reference proteome</keyword>
<dbReference type="GO" id="GO:0015716">
    <property type="term" value="P:organic phosphonate transport"/>
    <property type="evidence" value="ECO:0007669"/>
    <property type="project" value="InterPro"/>
</dbReference>
<dbReference type="InterPro" id="IPR009609">
    <property type="entry name" value="Phosphonate_metab_PhnG"/>
</dbReference>
<evidence type="ECO:0000313" key="2">
    <source>
        <dbReference type="Proteomes" id="UP000244081"/>
    </source>
</evidence>
<dbReference type="OrthoDB" id="530475at2"/>
<organism evidence="1 2">
    <name type="scientific">Breoghania corrubedonensis</name>
    <dbReference type="NCBI Taxonomy" id="665038"/>
    <lineage>
        <taxon>Bacteria</taxon>
        <taxon>Pseudomonadati</taxon>
        <taxon>Pseudomonadota</taxon>
        <taxon>Alphaproteobacteria</taxon>
        <taxon>Hyphomicrobiales</taxon>
        <taxon>Stappiaceae</taxon>
        <taxon>Breoghania</taxon>
    </lineage>
</organism>
<dbReference type="NCBIfam" id="TIGR03293">
    <property type="entry name" value="PhnG_redo"/>
    <property type="match status" value="1"/>
</dbReference>
<protein>
    <submittedName>
        <fullName evidence="1">Alpha-D-ribose 1-methylphosphonate 5-triphosphate synthase subunit PhnG</fullName>
    </submittedName>
</protein>
<dbReference type="RefSeq" id="WP_107988051.1">
    <property type="nucleotide sequence ID" value="NZ_QAYG01000001.1"/>
</dbReference>
<gene>
    <name evidence="1" type="ORF">C8N35_101528</name>
</gene>
<name>A0A2T5VFE1_9HYPH</name>
<proteinExistence type="predicted"/>
<dbReference type="Proteomes" id="UP000244081">
    <property type="component" value="Unassembled WGS sequence"/>
</dbReference>